<reference evidence="2 3" key="1">
    <citation type="submission" date="2019-01" db="EMBL/GenBank/DDBJ databases">
        <title>Vagococcus silagei sp. nov. isolated from brewer's grain.</title>
        <authorList>
            <person name="Guu J.-R."/>
        </authorList>
    </citation>
    <scope>NUCLEOTIDE SEQUENCE [LARGE SCALE GENOMIC DNA]</scope>
    <source>
        <strain evidence="2 3">2B-2</strain>
    </source>
</reference>
<feature type="domain" description="PhnB-like" evidence="1">
    <location>
        <begin position="6"/>
        <end position="142"/>
    </location>
</feature>
<dbReference type="Gene3D" id="3.10.180.10">
    <property type="entry name" value="2,3-Dihydroxybiphenyl 1,2-Dioxygenase, domain 1"/>
    <property type="match status" value="1"/>
</dbReference>
<gene>
    <name evidence="2" type="ORF">ESZ54_09785</name>
</gene>
<dbReference type="Pfam" id="PF06983">
    <property type="entry name" value="3-dmu-9_3-mt"/>
    <property type="match status" value="1"/>
</dbReference>
<dbReference type="PANTHER" id="PTHR33990">
    <property type="entry name" value="PROTEIN YJDN-RELATED"/>
    <property type="match status" value="1"/>
</dbReference>
<dbReference type="PANTHER" id="PTHR33990:SF4">
    <property type="entry name" value="PHNB-LIKE DOMAIN-CONTAINING PROTEIN"/>
    <property type="match status" value="1"/>
</dbReference>
<evidence type="ECO:0000259" key="1">
    <source>
        <dbReference type="Pfam" id="PF06983"/>
    </source>
</evidence>
<evidence type="ECO:0000313" key="2">
    <source>
        <dbReference type="EMBL" id="THB60507.1"/>
    </source>
</evidence>
<protein>
    <submittedName>
        <fullName evidence="2">VOC family protein</fullName>
    </submittedName>
</protein>
<dbReference type="EMBL" id="SDGV01000022">
    <property type="protein sequence ID" value="THB60507.1"/>
    <property type="molecule type" value="Genomic_DNA"/>
</dbReference>
<proteinExistence type="predicted"/>
<dbReference type="InterPro" id="IPR029068">
    <property type="entry name" value="Glyas_Bleomycin-R_OHBP_Dase"/>
</dbReference>
<sequence length="156" mass="18022">MTQLNFAIFLTLNGKAEEAITFYQEVFNGELLFKITNQEFKNQLNPELELKKGTEHFISHSILKIGETELQIADNPFYENMEFSAGTQISFSMLTKDLQEAKSIYNKIMRYSDVVVYQAPSENEFADFYAIVKDPFGQMIQLTHEREKDPSKKGSK</sequence>
<evidence type="ECO:0000313" key="3">
    <source>
        <dbReference type="Proteomes" id="UP000310506"/>
    </source>
</evidence>
<organism evidence="2 3">
    <name type="scientific">Vagococcus silagei</name>
    <dbReference type="NCBI Taxonomy" id="2508885"/>
    <lineage>
        <taxon>Bacteria</taxon>
        <taxon>Bacillati</taxon>
        <taxon>Bacillota</taxon>
        <taxon>Bacilli</taxon>
        <taxon>Lactobacillales</taxon>
        <taxon>Enterococcaceae</taxon>
        <taxon>Vagococcus</taxon>
    </lineage>
</organism>
<dbReference type="OrthoDB" id="9795306at2"/>
<name>A0A4S3B2P5_9ENTE</name>
<accession>A0A4S3B2P5</accession>
<comment type="caution">
    <text evidence="2">The sequence shown here is derived from an EMBL/GenBank/DDBJ whole genome shotgun (WGS) entry which is preliminary data.</text>
</comment>
<dbReference type="RefSeq" id="WP_136137498.1">
    <property type="nucleotide sequence ID" value="NZ_SDGV01000022.1"/>
</dbReference>
<dbReference type="InterPro" id="IPR028973">
    <property type="entry name" value="PhnB-like"/>
</dbReference>
<dbReference type="AlphaFoldDB" id="A0A4S3B2P5"/>
<dbReference type="Proteomes" id="UP000310506">
    <property type="component" value="Unassembled WGS sequence"/>
</dbReference>
<dbReference type="SUPFAM" id="SSF54593">
    <property type="entry name" value="Glyoxalase/Bleomycin resistance protein/Dihydroxybiphenyl dioxygenase"/>
    <property type="match status" value="1"/>
</dbReference>
<keyword evidence="3" id="KW-1185">Reference proteome</keyword>